<protein>
    <submittedName>
        <fullName evidence="2">Uncharacterized protein</fullName>
    </submittedName>
</protein>
<accession>A0A418Q2V4</accession>
<dbReference type="AlphaFoldDB" id="A0A418Q2V4"/>
<evidence type="ECO:0000313" key="3">
    <source>
        <dbReference type="Proteomes" id="UP000285023"/>
    </source>
</evidence>
<evidence type="ECO:0000256" key="1">
    <source>
        <dbReference type="SAM" id="Phobius"/>
    </source>
</evidence>
<comment type="caution">
    <text evidence="2">The sequence shown here is derived from an EMBL/GenBank/DDBJ whole genome shotgun (WGS) entry which is preliminary data.</text>
</comment>
<sequence length="168" mass="18724">MPDGIDDRHLRPRRSRYISWYRALLVGALLAAALFGLVGGQHTRPHRVANDAAAVSVHLPDPVRNGMFVEWRIDATARRPVADLVVAIPANLWTDMTVNTLIPAASEEEFKDGEYRFHFGSLDAGKRLLFKIDGQVNPPRVTSEHGNIRLLDGEQELGSVPVRFRVVP</sequence>
<keyword evidence="1" id="KW-0812">Transmembrane</keyword>
<keyword evidence="1" id="KW-0472">Membrane</keyword>
<proteinExistence type="predicted"/>
<reference evidence="2 3" key="1">
    <citation type="submission" date="2018-09" db="EMBL/GenBank/DDBJ databases">
        <title>Sphingomonas sp. DAC4.</title>
        <authorList>
            <person name="Seo T."/>
        </authorList>
    </citation>
    <scope>NUCLEOTIDE SEQUENCE [LARGE SCALE GENOMIC DNA]</scope>
    <source>
        <strain evidence="2 3">DAC4</strain>
    </source>
</reference>
<gene>
    <name evidence="2" type="ORF">D3M59_04830</name>
</gene>
<keyword evidence="1" id="KW-1133">Transmembrane helix</keyword>
<organism evidence="2 3">
    <name type="scientific">Sphingomonas edaphi</name>
    <dbReference type="NCBI Taxonomy" id="2315689"/>
    <lineage>
        <taxon>Bacteria</taxon>
        <taxon>Pseudomonadati</taxon>
        <taxon>Pseudomonadota</taxon>
        <taxon>Alphaproteobacteria</taxon>
        <taxon>Sphingomonadales</taxon>
        <taxon>Sphingomonadaceae</taxon>
        <taxon>Sphingomonas</taxon>
    </lineage>
</organism>
<name>A0A418Q2V4_9SPHN</name>
<keyword evidence="3" id="KW-1185">Reference proteome</keyword>
<dbReference type="Proteomes" id="UP000285023">
    <property type="component" value="Unassembled WGS sequence"/>
</dbReference>
<evidence type="ECO:0000313" key="2">
    <source>
        <dbReference type="EMBL" id="RIX32288.1"/>
    </source>
</evidence>
<dbReference type="EMBL" id="QXTF01000001">
    <property type="protein sequence ID" value="RIX32288.1"/>
    <property type="molecule type" value="Genomic_DNA"/>
</dbReference>
<feature type="transmembrane region" description="Helical" evidence="1">
    <location>
        <begin position="20"/>
        <end position="38"/>
    </location>
</feature>